<gene>
    <name evidence="1" type="ORF">BCR33DRAFT_737849</name>
</gene>
<comment type="caution">
    <text evidence="1">The sequence shown here is derived from an EMBL/GenBank/DDBJ whole genome shotgun (WGS) entry which is preliminary data.</text>
</comment>
<reference evidence="1 2" key="1">
    <citation type="submission" date="2016-07" db="EMBL/GenBank/DDBJ databases">
        <title>Pervasive Adenine N6-methylation of Active Genes in Fungi.</title>
        <authorList>
            <consortium name="DOE Joint Genome Institute"/>
            <person name="Mondo S.J."/>
            <person name="Dannebaum R.O."/>
            <person name="Kuo R.C."/>
            <person name="Labutti K."/>
            <person name="Haridas S."/>
            <person name="Kuo A."/>
            <person name="Salamov A."/>
            <person name="Ahrendt S.R."/>
            <person name="Lipzen A."/>
            <person name="Sullivan W."/>
            <person name="Andreopoulos W.B."/>
            <person name="Clum A."/>
            <person name="Lindquist E."/>
            <person name="Daum C."/>
            <person name="Ramamoorthy G.K."/>
            <person name="Gryganskyi A."/>
            <person name="Culley D."/>
            <person name="Magnuson J.K."/>
            <person name="James T.Y."/>
            <person name="O'Malley M.A."/>
            <person name="Stajich J.E."/>
            <person name="Spatafora J.W."/>
            <person name="Visel A."/>
            <person name="Grigoriev I.V."/>
        </authorList>
    </citation>
    <scope>NUCLEOTIDE SEQUENCE [LARGE SCALE GENOMIC DNA]</scope>
    <source>
        <strain evidence="1 2">JEL800</strain>
    </source>
</reference>
<proteinExistence type="predicted"/>
<name>A0A1Y2CCT7_9FUNG</name>
<keyword evidence="2" id="KW-1185">Reference proteome</keyword>
<dbReference type="OrthoDB" id="2122814at2759"/>
<dbReference type="Proteomes" id="UP000193642">
    <property type="component" value="Unassembled WGS sequence"/>
</dbReference>
<accession>A0A1Y2CCT7</accession>
<evidence type="ECO:0000313" key="2">
    <source>
        <dbReference type="Proteomes" id="UP000193642"/>
    </source>
</evidence>
<dbReference type="AlphaFoldDB" id="A0A1Y2CCT7"/>
<protein>
    <submittedName>
        <fullName evidence="1">Uncharacterized protein</fullName>
    </submittedName>
</protein>
<sequence length="118" mass="13758">MKNFNTQFQRFTLILVQENVIRSVLIVAVNSAMLYASENVTDPYLSSLFYVTQTWIYTMSLNAELFWIDVRNAIHHEELKRFMTPNKIPEKKARPSEQTSRNNLALSVVTMTDRISKV</sequence>
<dbReference type="EMBL" id="MCGO01000021">
    <property type="protein sequence ID" value="ORY44860.1"/>
    <property type="molecule type" value="Genomic_DNA"/>
</dbReference>
<organism evidence="1 2">
    <name type="scientific">Rhizoclosmatium globosum</name>
    <dbReference type="NCBI Taxonomy" id="329046"/>
    <lineage>
        <taxon>Eukaryota</taxon>
        <taxon>Fungi</taxon>
        <taxon>Fungi incertae sedis</taxon>
        <taxon>Chytridiomycota</taxon>
        <taxon>Chytridiomycota incertae sedis</taxon>
        <taxon>Chytridiomycetes</taxon>
        <taxon>Chytridiales</taxon>
        <taxon>Chytriomycetaceae</taxon>
        <taxon>Rhizoclosmatium</taxon>
    </lineage>
</organism>
<evidence type="ECO:0000313" key="1">
    <source>
        <dbReference type="EMBL" id="ORY44860.1"/>
    </source>
</evidence>